<keyword evidence="3" id="KW-0325">Glycoprotein</keyword>
<dbReference type="GO" id="GO:0005886">
    <property type="term" value="C:plasma membrane"/>
    <property type="evidence" value="ECO:0007669"/>
    <property type="project" value="TreeGrafter"/>
</dbReference>
<evidence type="ECO:0000256" key="1">
    <source>
        <dbReference type="ARBA" id="ARBA00022438"/>
    </source>
</evidence>
<dbReference type="GO" id="GO:0008239">
    <property type="term" value="F:dipeptidyl-peptidase activity"/>
    <property type="evidence" value="ECO:0007669"/>
    <property type="project" value="TreeGrafter"/>
</dbReference>
<dbReference type="InterPro" id="IPR001375">
    <property type="entry name" value="Peptidase_S9_cat"/>
</dbReference>
<reference evidence="5 6" key="1">
    <citation type="submission" date="2019-10" db="EMBL/GenBank/DDBJ databases">
        <title>Assembly and Annotation for the nematode Trichostrongylus colubriformis.</title>
        <authorList>
            <person name="Martin J."/>
        </authorList>
    </citation>
    <scope>NUCLEOTIDE SEQUENCE [LARGE SCALE GENOMIC DNA]</scope>
    <source>
        <strain evidence="5">G859</strain>
        <tissue evidence="5">Whole worm</tissue>
    </source>
</reference>
<keyword evidence="1" id="KW-0031">Aminopeptidase</keyword>
<dbReference type="EMBL" id="WIXE01025326">
    <property type="protein sequence ID" value="KAK5964817.1"/>
    <property type="molecule type" value="Genomic_DNA"/>
</dbReference>
<organism evidence="5 6">
    <name type="scientific">Trichostrongylus colubriformis</name>
    <name type="common">Black scour worm</name>
    <dbReference type="NCBI Taxonomy" id="6319"/>
    <lineage>
        <taxon>Eukaryota</taxon>
        <taxon>Metazoa</taxon>
        <taxon>Ecdysozoa</taxon>
        <taxon>Nematoda</taxon>
        <taxon>Chromadorea</taxon>
        <taxon>Rhabditida</taxon>
        <taxon>Rhabditina</taxon>
        <taxon>Rhabditomorpha</taxon>
        <taxon>Strongyloidea</taxon>
        <taxon>Trichostrongylidae</taxon>
        <taxon>Trichostrongylus</taxon>
    </lineage>
</organism>
<keyword evidence="2" id="KW-0720">Serine protease</keyword>
<name>A0AAN8IDD3_TRICO</name>
<dbReference type="GO" id="GO:0008236">
    <property type="term" value="F:serine-type peptidase activity"/>
    <property type="evidence" value="ECO:0007669"/>
    <property type="project" value="UniProtKB-KW"/>
</dbReference>
<dbReference type="Proteomes" id="UP001331761">
    <property type="component" value="Unassembled WGS sequence"/>
</dbReference>
<dbReference type="SUPFAM" id="SSF53474">
    <property type="entry name" value="alpha/beta-Hydrolases"/>
    <property type="match status" value="1"/>
</dbReference>
<sequence length="228" mass="25415">MNAQEATNLFIPSLFTEARVQIIIPSDQPHRSTSRSLPVLLHLYAGPNTQMVKDEFTIDIAEYLVSSRHYAAVKIDGRGSGGRGWKYRSAVYGALGTVEIQDQIDALKAVLKKYPYFDASRVSVFGWSYGGFAAVRAAELAPESFFKCTVSVAPVANFLYYDATYTERYMGEAGLAAYNASDITNDVSHFRKTRLLLAHGLYDDNVHFQNSALLMEALQRQDIDFDAM</sequence>
<keyword evidence="1" id="KW-0645">Protease</keyword>
<keyword evidence="6" id="KW-1185">Reference proteome</keyword>
<evidence type="ECO:0000313" key="5">
    <source>
        <dbReference type="EMBL" id="KAK5964817.1"/>
    </source>
</evidence>
<gene>
    <name evidence="5" type="ORF">GCK32_014648</name>
</gene>
<dbReference type="InterPro" id="IPR050278">
    <property type="entry name" value="Serine_Prot_S9B/DPPIV"/>
</dbReference>
<accession>A0AAN8IDD3</accession>
<evidence type="ECO:0000313" key="6">
    <source>
        <dbReference type="Proteomes" id="UP001331761"/>
    </source>
</evidence>
<dbReference type="Gene3D" id="3.40.50.1820">
    <property type="entry name" value="alpha/beta hydrolase"/>
    <property type="match status" value="1"/>
</dbReference>
<keyword evidence="1" id="KW-0378">Hydrolase</keyword>
<dbReference type="GO" id="GO:0006508">
    <property type="term" value="P:proteolysis"/>
    <property type="evidence" value="ECO:0007669"/>
    <property type="project" value="InterPro"/>
</dbReference>
<evidence type="ECO:0000259" key="4">
    <source>
        <dbReference type="Pfam" id="PF00326"/>
    </source>
</evidence>
<feature type="non-terminal residue" evidence="5">
    <location>
        <position position="228"/>
    </location>
</feature>
<proteinExistence type="predicted"/>
<protein>
    <submittedName>
        <fullName evidence="5">Fibroblast activation protein alpha</fullName>
    </submittedName>
</protein>
<evidence type="ECO:0000256" key="3">
    <source>
        <dbReference type="ARBA" id="ARBA00023180"/>
    </source>
</evidence>
<dbReference type="InterPro" id="IPR029058">
    <property type="entry name" value="AB_hydrolase_fold"/>
</dbReference>
<evidence type="ECO:0000256" key="2">
    <source>
        <dbReference type="ARBA" id="ARBA00022825"/>
    </source>
</evidence>
<dbReference type="PANTHER" id="PTHR11731">
    <property type="entry name" value="PROTEASE FAMILY S9B,C DIPEPTIDYL-PEPTIDASE IV-RELATED"/>
    <property type="match status" value="1"/>
</dbReference>
<dbReference type="PANTHER" id="PTHR11731:SF200">
    <property type="entry name" value="DIPEPTIDYL PEPTIDASE 10, ISOFORM B"/>
    <property type="match status" value="1"/>
</dbReference>
<dbReference type="AlphaFoldDB" id="A0AAN8IDD3"/>
<feature type="domain" description="Peptidase S9 prolyl oligopeptidase catalytic" evidence="4">
    <location>
        <begin position="62"/>
        <end position="227"/>
    </location>
</feature>
<dbReference type="GO" id="GO:0004177">
    <property type="term" value="F:aminopeptidase activity"/>
    <property type="evidence" value="ECO:0007669"/>
    <property type="project" value="UniProtKB-KW"/>
</dbReference>
<dbReference type="Pfam" id="PF00326">
    <property type="entry name" value="Peptidase_S9"/>
    <property type="match status" value="1"/>
</dbReference>
<comment type="caution">
    <text evidence="5">The sequence shown here is derived from an EMBL/GenBank/DDBJ whole genome shotgun (WGS) entry which is preliminary data.</text>
</comment>